<keyword evidence="3" id="KW-0436">Ligase</keyword>
<dbReference type="PANTHER" id="PTHR24096">
    <property type="entry name" value="LONG-CHAIN-FATTY-ACID--COA LIGASE"/>
    <property type="match status" value="1"/>
</dbReference>
<evidence type="ECO:0000313" key="7">
    <source>
        <dbReference type="Proteomes" id="UP000036403"/>
    </source>
</evidence>
<protein>
    <submittedName>
        <fullName evidence="6">Luciferin 4-monooxygenase</fullName>
    </submittedName>
</protein>
<dbReference type="InterPro" id="IPR042099">
    <property type="entry name" value="ANL_N_sf"/>
</dbReference>
<evidence type="ECO:0000256" key="3">
    <source>
        <dbReference type="ARBA" id="ARBA00022598"/>
    </source>
</evidence>
<dbReference type="SUPFAM" id="SSF56801">
    <property type="entry name" value="Acetyl-CoA synthetase-like"/>
    <property type="match status" value="1"/>
</dbReference>
<accession>A0A0J7K7P0</accession>
<dbReference type="Gene3D" id="3.40.50.12780">
    <property type="entry name" value="N-terminal domain of ligase-like"/>
    <property type="match status" value="1"/>
</dbReference>
<dbReference type="PANTHER" id="PTHR24096:SF149">
    <property type="entry name" value="AMP-BINDING DOMAIN-CONTAINING PROTEIN-RELATED"/>
    <property type="match status" value="1"/>
</dbReference>
<name>A0A0J7K7P0_LASNI</name>
<dbReference type="GO" id="GO:0004497">
    <property type="term" value="F:monooxygenase activity"/>
    <property type="evidence" value="ECO:0007669"/>
    <property type="project" value="UniProtKB-KW"/>
</dbReference>
<comment type="similarity">
    <text evidence="2">Belongs to the ATP-dependent AMP-binding enzyme family.</text>
</comment>
<keyword evidence="6" id="KW-0560">Oxidoreductase</keyword>
<reference evidence="6 7" key="1">
    <citation type="submission" date="2015-04" db="EMBL/GenBank/DDBJ databases">
        <title>Lasius niger genome sequencing.</title>
        <authorList>
            <person name="Konorov E.A."/>
            <person name="Nikitin M.A."/>
            <person name="Kirill M.V."/>
            <person name="Chang P."/>
        </authorList>
    </citation>
    <scope>NUCLEOTIDE SEQUENCE [LARGE SCALE GENOMIC DNA]</scope>
    <source>
        <tissue evidence="6">Whole</tissue>
    </source>
</reference>
<dbReference type="GO" id="GO:0005777">
    <property type="term" value="C:peroxisome"/>
    <property type="evidence" value="ECO:0007669"/>
    <property type="project" value="UniProtKB-SubCell"/>
</dbReference>
<evidence type="ECO:0000256" key="4">
    <source>
        <dbReference type="ARBA" id="ARBA00023140"/>
    </source>
</evidence>
<comment type="subcellular location">
    <subcellularLocation>
        <location evidence="1">Peroxisome</location>
    </subcellularLocation>
</comment>
<keyword evidence="4" id="KW-0576">Peroxisome</keyword>
<dbReference type="AlphaFoldDB" id="A0A0J7K7P0"/>
<dbReference type="STRING" id="67767.A0A0J7K7P0"/>
<dbReference type="Pfam" id="PF00501">
    <property type="entry name" value="AMP-binding"/>
    <property type="match status" value="1"/>
</dbReference>
<dbReference type="GO" id="GO:0016405">
    <property type="term" value="F:CoA-ligase activity"/>
    <property type="evidence" value="ECO:0007669"/>
    <property type="project" value="TreeGrafter"/>
</dbReference>
<organism evidence="6 7">
    <name type="scientific">Lasius niger</name>
    <name type="common">Black garden ant</name>
    <dbReference type="NCBI Taxonomy" id="67767"/>
    <lineage>
        <taxon>Eukaryota</taxon>
        <taxon>Metazoa</taxon>
        <taxon>Ecdysozoa</taxon>
        <taxon>Arthropoda</taxon>
        <taxon>Hexapoda</taxon>
        <taxon>Insecta</taxon>
        <taxon>Pterygota</taxon>
        <taxon>Neoptera</taxon>
        <taxon>Endopterygota</taxon>
        <taxon>Hymenoptera</taxon>
        <taxon>Apocrita</taxon>
        <taxon>Aculeata</taxon>
        <taxon>Formicoidea</taxon>
        <taxon>Formicidae</taxon>
        <taxon>Formicinae</taxon>
        <taxon>Lasius</taxon>
        <taxon>Lasius</taxon>
    </lineage>
</organism>
<evidence type="ECO:0000256" key="1">
    <source>
        <dbReference type="ARBA" id="ARBA00004275"/>
    </source>
</evidence>
<feature type="domain" description="AMP-dependent synthetase/ligase" evidence="5">
    <location>
        <begin position="42"/>
        <end position="398"/>
    </location>
</feature>
<dbReference type="InterPro" id="IPR000873">
    <property type="entry name" value="AMP-dep_synth/lig_dom"/>
</dbReference>
<keyword evidence="7" id="KW-1185">Reference proteome</keyword>
<proteinExistence type="inferred from homology"/>
<dbReference type="OrthoDB" id="10253869at2759"/>
<comment type="caution">
    <text evidence="6">The sequence shown here is derived from an EMBL/GenBank/DDBJ whole genome shotgun (WGS) entry which is preliminary data.</text>
</comment>
<dbReference type="PaxDb" id="67767-A0A0J7K7P0"/>
<dbReference type="EMBL" id="LBMM01012003">
    <property type="protein sequence ID" value="KMQ86493.1"/>
    <property type="molecule type" value="Genomic_DNA"/>
</dbReference>
<evidence type="ECO:0000259" key="5">
    <source>
        <dbReference type="Pfam" id="PF00501"/>
    </source>
</evidence>
<evidence type="ECO:0000256" key="2">
    <source>
        <dbReference type="ARBA" id="ARBA00006432"/>
    </source>
</evidence>
<gene>
    <name evidence="6" type="ORF">RF55_14508</name>
</gene>
<evidence type="ECO:0000313" key="6">
    <source>
        <dbReference type="EMBL" id="KMQ86493.1"/>
    </source>
</evidence>
<sequence>METLKTFDIEDNVLIGTKTWNPHIINCINIGDLILKSFKSNPDFIGQVDAETGEENTFQQMKEKSVKCALWMQKSGIQINDVIMVCSHNQLDAYVPFLAALYIGVVVNLLDECLFEEYFLEQIKPKILFIDEKFSVTATVYTNILRILDIPEPTIIIFGTNEQSITLESILNDHYNPVSIDNFTCAKVISMKSTAMKLFTSGTTAPPKAIEIPYSAFMAPSDQHAPNMLQNDIALSFESLGFINGIFMTIQAIFLHVKMIKVKSQFHTERTCKIIEQYKVTWAFLETSMCVQLIKSIDLGKHDLSSLKNVVFSGSTVNSYEIHIVLRAWLPNASILQAYSLTETGIIAYQRQSGKPGSSGYVSQNVCLKIISLNPLNREKSLGLNMQGEICCTSPYMMIHKDDESAAHDNQFNSNWFRTGDMGYYDKDGDIFIIDRINQLFEYQNHQISPTSIETILQNHLAVSEAVVTSIPDNNVMHPLAFVTKIPGIEV</sequence>
<keyword evidence="6" id="KW-0503">Monooxygenase</keyword>
<dbReference type="Proteomes" id="UP000036403">
    <property type="component" value="Unassembled WGS sequence"/>
</dbReference>